<keyword evidence="2" id="KW-1185">Reference proteome</keyword>
<gene>
    <name evidence="1" type="ORF">CYL18_18025</name>
</gene>
<dbReference type="Proteomes" id="UP000239663">
    <property type="component" value="Unassembled WGS sequence"/>
</dbReference>
<evidence type="ECO:0000313" key="2">
    <source>
        <dbReference type="Proteomes" id="UP000239663"/>
    </source>
</evidence>
<accession>A0A2S7MVI8</accession>
<reference evidence="1 2" key="1">
    <citation type="submission" date="2017-12" db="EMBL/GenBank/DDBJ databases">
        <title>Taxonomic description and draft genome of Pradoshia cofamensis Gen. nov., sp. nov., a thermotolerant bacillale isolated from anterior gut of earthworm Eisenia fetida.</title>
        <authorList>
            <person name="Saha T."/>
            <person name="Chakraborty R."/>
        </authorList>
    </citation>
    <scope>NUCLEOTIDE SEQUENCE [LARGE SCALE GENOMIC DNA]</scope>
    <source>
        <strain evidence="1 2">EAG3</strain>
    </source>
</reference>
<dbReference type="AlphaFoldDB" id="A0A2S7MVI8"/>
<comment type="caution">
    <text evidence="1">The sequence shown here is derived from an EMBL/GenBank/DDBJ whole genome shotgun (WGS) entry which is preliminary data.</text>
</comment>
<dbReference type="RefSeq" id="WP_104850868.1">
    <property type="nucleotide sequence ID" value="NZ_PKOZ01000022.1"/>
</dbReference>
<sequence>MNESWEGFGERMKRLNPLFELGRGMEVGELKPYLQAILMQVLLTIFYRELNDDDGRRKSDILHMVDDTIKQMKLTADTRQVERIANGLLYQGREEYSKPFESLYFDEIRKSWETQTFRYVEMDELYTNLELGGSIVYKLTDVAQEMIFMSREMAEEFSITIEQLYSMKLIKNGNFRKAARNLDHLISRVNRLMTKEYSFQKEMMNNPKILLVEQERRREDNRWEIEKQFEEEKNHFRTITSMIEKAKRTEEDETVQGELMLLHEKIEHTRQLHDRFAKLVIQNISHEMKLKAENPSLFWENSLVSFREQIYEDWILKEGIKDFGLVEKLIGPLFSPKNEFILPLEWIWGEQELASSQGAEESEQEEMEEDWMEKRITDWSSVVRAWSYVFEHLMKHGEFSLADLKELPLEVQDEWFEESETLDLWMMFDKKPLTIQSPYRGEEALSDEREKLLHKLMNGDPQFLALEGRQIYTEFDHRAEPLIWYRTKMTPFKICIQEEGI</sequence>
<dbReference type="EMBL" id="PKOZ01000022">
    <property type="protein sequence ID" value="PQD93776.1"/>
    <property type="molecule type" value="Genomic_DNA"/>
</dbReference>
<protein>
    <submittedName>
        <fullName evidence="1">Uncharacterized protein</fullName>
    </submittedName>
</protein>
<name>A0A2S7MVI8_9BACI</name>
<proteinExistence type="predicted"/>
<evidence type="ECO:0000313" key="1">
    <source>
        <dbReference type="EMBL" id="PQD93776.1"/>
    </source>
</evidence>
<dbReference type="OrthoDB" id="2498762at2"/>
<organism evidence="1 2">
    <name type="scientific">Pradoshia eiseniae</name>
    <dbReference type="NCBI Taxonomy" id="2064768"/>
    <lineage>
        <taxon>Bacteria</taxon>
        <taxon>Bacillati</taxon>
        <taxon>Bacillota</taxon>
        <taxon>Bacilli</taxon>
        <taxon>Bacillales</taxon>
        <taxon>Bacillaceae</taxon>
        <taxon>Pradoshia</taxon>
    </lineage>
</organism>